<dbReference type="InterPro" id="IPR039421">
    <property type="entry name" value="Type_1_exporter"/>
</dbReference>
<name>A0A7J7N0T7_9MAGN</name>
<accession>A0A7J7N0T7</accession>
<gene>
    <name evidence="8" type="ORF">GIB67_036010</name>
</gene>
<dbReference type="Gene3D" id="1.20.1560.10">
    <property type="entry name" value="ABC transporter type 1, transmembrane domain"/>
    <property type="match status" value="2"/>
</dbReference>
<dbReference type="GO" id="GO:0015421">
    <property type="term" value="F:ABC-type oligopeptide transporter activity"/>
    <property type="evidence" value="ECO:0007669"/>
    <property type="project" value="TreeGrafter"/>
</dbReference>
<dbReference type="AlphaFoldDB" id="A0A7J7N0T7"/>
<dbReference type="PROSITE" id="PS50929">
    <property type="entry name" value="ABC_TM1F"/>
    <property type="match status" value="1"/>
</dbReference>
<evidence type="ECO:0000256" key="2">
    <source>
        <dbReference type="ARBA" id="ARBA00022692"/>
    </source>
</evidence>
<feature type="transmembrane region" description="Helical" evidence="6">
    <location>
        <begin position="274"/>
        <end position="296"/>
    </location>
</feature>
<dbReference type="InterPro" id="IPR036640">
    <property type="entry name" value="ABC1_TM_sf"/>
</dbReference>
<feature type="region of interest" description="Disordered" evidence="5">
    <location>
        <begin position="1"/>
        <end position="28"/>
    </location>
</feature>
<dbReference type="OrthoDB" id="1747306at2759"/>
<sequence>MGTPGGGERVPLLNQKAEKRGNDAQSSDGALTDLEHGDAFQATNVGFSRVYSLAKPDALNLVLATIALLIASTTSIMIPTFGGRIIDIVSGDISTPEKKDEALNAVKSTILEIILIVVIGSICAVLRAWLFSSASKRVVARLRKNLFGHLIQQEIAFFDVTRTGELLTVSIAVRKFGRYLQELSHKTQAAAAVAASIAEESFGAIRTVRSFAQEDYAISRYSEKVDETLKLGLKQAKVVSLFSGGLNAALTLSVTVVVIYGANLAITGSMTTGALTSFILYSLTVGSSVSALSGLYSSTMKLQEQVGESFSFIIHAKIWEQVSIGKSRRGRGDR</sequence>
<feature type="transmembrane region" description="Helical" evidence="6">
    <location>
        <begin position="238"/>
        <end position="262"/>
    </location>
</feature>
<keyword evidence="2 6" id="KW-0812">Transmembrane</keyword>
<keyword evidence="9" id="KW-1185">Reference proteome</keyword>
<feature type="transmembrane region" description="Helical" evidence="6">
    <location>
        <begin position="110"/>
        <end position="131"/>
    </location>
</feature>
<evidence type="ECO:0000256" key="5">
    <source>
        <dbReference type="SAM" id="MobiDB-lite"/>
    </source>
</evidence>
<keyword evidence="4 6" id="KW-0472">Membrane</keyword>
<evidence type="ECO:0000259" key="7">
    <source>
        <dbReference type="PROSITE" id="PS50929"/>
    </source>
</evidence>
<comment type="subcellular location">
    <subcellularLocation>
        <location evidence="1">Membrane</location>
        <topology evidence="1">Multi-pass membrane protein</topology>
    </subcellularLocation>
</comment>
<dbReference type="PANTHER" id="PTHR43394:SF1">
    <property type="entry name" value="ATP-BINDING CASSETTE SUB-FAMILY B MEMBER 10, MITOCHONDRIAL"/>
    <property type="match status" value="1"/>
</dbReference>
<proteinExistence type="predicted"/>
<evidence type="ECO:0000313" key="8">
    <source>
        <dbReference type="EMBL" id="KAF6160809.1"/>
    </source>
</evidence>
<evidence type="ECO:0000256" key="6">
    <source>
        <dbReference type="SAM" id="Phobius"/>
    </source>
</evidence>
<dbReference type="EMBL" id="JACGCM010001155">
    <property type="protein sequence ID" value="KAF6160809.1"/>
    <property type="molecule type" value="Genomic_DNA"/>
</dbReference>
<dbReference type="Pfam" id="PF00664">
    <property type="entry name" value="ABC_membrane"/>
    <property type="match status" value="2"/>
</dbReference>
<evidence type="ECO:0000256" key="4">
    <source>
        <dbReference type="ARBA" id="ARBA00023136"/>
    </source>
</evidence>
<dbReference type="GO" id="GO:0005743">
    <property type="term" value="C:mitochondrial inner membrane"/>
    <property type="evidence" value="ECO:0007669"/>
    <property type="project" value="TreeGrafter"/>
</dbReference>
<dbReference type="InterPro" id="IPR011527">
    <property type="entry name" value="ABC1_TM_dom"/>
</dbReference>
<evidence type="ECO:0000256" key="3">
    <source>
        <dbReference type="ARBA" id="ARBA00022989"/>
    </source>
</evidence>
<dbReference type="GO" id="GO:0090374">
    <property type="term" value="P:oligopeptide export from mitochondrion"/>
    <property type="evidence" value="ECO:0007669"/>
    <property type="project" value="TreeGrafter"/>
</dbReference>
<keyword evidence="3 6" id="KW-1133">Transmembrane helix</keyword>
<feature type="transmembrane region" description="Helical" evidence="6">
    <location>
        <begin position="58"/>
        <end position="78"/>
    </location>
</feature>
<protein>
    <recommendedName>
        <fullName evidence="7">ABC transmembrane type-1 domain-containing protein</fullName>
    </recommendedName>
</protein>
<feature type="domain" description="ABC transmembrane type-1" evidence="7">
    <location>
        <begin position="62"/>
        <end position="301"/>
    </location>
</feature>
<evidence type="ECO:0000313" key="9">
    <source>
        <dbReference type="Proteomes" id="UP000541444"/>
    </source>
</evidence>
<dbReference type="GO" id="GO:0005524">
    <property type="term" value="F:ATP binding"/>
    <property type="evidence" value="ECO:0007669"/>
    <property type="project" value="InterPro"/>
</dbReference>
<reference evidence="8 9" key="1">
    <citation type="journal article" date="2020" name="IScience">
        <title>Genome Sequencing of the Endangered Kingdonia uniflora (Circaeasteraceae, Ranunculales) Reveals Potential Mechanisms of Evolutionary Specialization.</title>
        <authorList>
            <person name="Sun Y."/>
            <person name="Deng T."/>
            <person name="Zhang A."/>
            <person name="Moore M.J."/>
            <person name="Landis J.B."/>
            <person name="Lin N."/>
            <person name="Zhang H."/>
            <person name="Zhang X."/>
            <person name="Huang J."/>
            <person name="Zhang X."/>
            <person name="Sun H."/>
            <person name="Wang H."/>
        </authorList>
    </citation>
    <scope>NUCLEOTIDE SEQUENCE [LARGE SCALE GENOMIC DNA]</scope>
    <source>
        <strain evidence="8">TB1705</strain>
        <tissue evidence="8">Leaf</tissue>
    </source>
</reference>
<dbReference type="SUPFAM" id="SSF90123">
    <property type="entry name" value="ABC transporter transmembrane region"/>
    <property type="match status" value="1"/>
</dbReference>
<organism evidence="8 9">
    <name type="scientific">Kingdonia uniflora</name>
    <dbReference type="NCBI Taxonomy" id="39325"/>
    <lineage>
        <taxon>Eukaryota</taxon>
        <taxon>Viridiplantae</taxon>
        <taxon>Streptophyta</taxon>
        <taxon>Embryophyta</taxon>
        <taxon>Tracheophyta</taxon>
        <taxon>Spermatophyta</taxon>
        <taxon>Magnoliopsida</taxon>
        <taxon>Ranunculales</taxon>
        <taxon>Circaeasteraceae</taxon>
        <taxon>Kingdonia</taxon>
    </lineage>
</organism>
<comment type="caution">
    <text evidence="8">The sequence shown here is derived from an EMBL/GenBank/DDBJ whole genome shotgun (WGS) entry which is preliminary data.</text>
</comment>
<dbReference type="Proteomes" id="UP000541444">
    <property type="component" value="Unassembled WGS sequence"/>
</dbReference>
<evidence type="ECO:0000256" key="1">
    <source>
        <dbReference type="ARBA" id="ARBA00004141"/>
    </source>
</evidence>
<dbReference type="PANTHER" id="PTHR43394">
    <property type="entry name" value="ATP-DEPENDENT PERMEASE MDL1, MITOCHONDRIAL"/>
    <property type="match status" value="1"/>
</dbReference>